<keyword evidence="8" id="KW-0520">NAD</keyword>
<dbReference type="PANTHER" id="PTHR23309">
    <property type="entry name" value="3-HYDROXYACYL-COA DEHYROGENASE"/>
    <property type="match status" value="1"/>
</dbReference>
<dbReference type="SUPFAM" id="SSF51735">
    <property type="entry name" value="NAD(P)-binding Rossmann-fold domains"/>
    <property type="match status" value="1"/>
</dbReference>
<dbReference type="GO" id="GO:0006635">
    <property type="term" value="P:fatty acid beta-oxidation"/>
    <property type="evidence" value="ECO:0007669"/>
    <property type="project" value="UniProtKB-UniPathway"/>
</dbReference>
<dbReference type="GO" id="GO:0016853">
    <property type="term" value="F:isomerase activity"/>
    <property type="evidence" value="ECO:0007669"/>
    <property type="project" value="UniProtKB-KW"/>
</dbReference>
<keyword evidence="6" id="KW-0442">Lipid degradation</keyword>
<evidence type="ECO:0000256" key="8">
    <source>
        <dbReference type="ARBA" id="ARBA00023027"/>
    </source>
</evidence>
<comment type="similarity">
    <text evidence="3">In the N-terminal section; belongs to the enoyl-CoA hydratase/isomerase family.</text>
</comment>
<dbReference type="InterPro" id="IPR008927">
    <property type="entry name" value="6-PGluconate_DH-like_C_sf"/>
</dbReference>
<evidence type="ECO:0000256" key="1">
    <source>
        <dbReference type="ARBA" id="ARBA00004275"/>
    </source>
</evidence>
<dbReference type="SUPFAM" id="SSF52096">
    <property type="entry name" value="ClpP/crotonase"/>
    <property type="match status" value="1"/>
</dbReference>
<organism evidence="18 19">
    <name type="scientific">Actibacterium naphthalenivorans</name>
    <dbReference type="NCBI Taxonomy" id="1614693"/>
    <lineage>
        <taxon>Bacteria</taxon>
        <taxon>Pseudomonadati</taxon>
        <taxon>Pseudomonadota</taxon>
        <taxon>Alphaproteobacteria</taxon>
        <taxon>Rhodobacterales</taxon>
        <taxon>Roseobacteraceae</taxon>
        <taxon>Actibacterium</taxon>
    </lineage>
</organism>
<keyword evidence="12" id="KW-0456">Lyase</keyword>
<evidence type="ECO:0000256" key="4">
    <source>
        <dbReference type="ARBA" id="ARBA00011245"/>
    </source>
</evidence>
<comment type="subcellular location">
    <subcellularLocation>
        <location evidence="1">Peroxisome</location>
    </subcellularLocation>
</comment>
<evidence type="ECO:0000259" key="16">
    <source>
        <dbReference type="Pfam" id="PF00725"/>
    </source>
</evidence>
<evidence type="ECO:0000313" key="18">
    <source>
        <dbReference type="EMBL" id="MBB4023287.1"/>
    </source>
</evidence>
<dbReference type="GO" id="GO:0003857">
    <property type="term" value="F:(3S)-3-hydroxyacyl-CoA dehydrogenase (NAD+) activity"/>
    <property type="evidence" value="ECO:0007669"/>
    <property type="project" value="UniProtKB-EC"/>
</dbReference>
<dbReference type="InterPro" id="IPR006176">
    <property type="entry name" value="3-OHacyl-CoA_DH_NAD-bd"/>
</dbReference>
<keyword evidence="13" id="KW-0511">Multifunctional enzyme</keyword>
<dbReference type="EMBL" id="JACIEQ010000005">
    <property type="protein sequence ID" value="MBB4023287.1"/>
    <property type="molecule type" value="Genomic_DNA"/>
</dbReference>
<dbReference type="InterPro" id="IPR001753">
    <property type="entry name" value="Enoyl-CoA_hydra/iso"/>
</dbReference>
<dbReference type="Pfam" id="PF02737">
    <property type="entry name" value="3HCDH_N"/>
    <property type="match status" value="1"/>
</dbReference>
<dbReference type="Pfam" id="PF00378">
    <property type="entry name" value="ECH_1"/>
    <property type="match status" value="1"/>
</dbReference>
<comment type="catalytic activity">
    <reaction evidence="14">
        <text>a (3S)-3-hydroxyacyl-CoA + NAD(+) = a 3-oxoacyl-CoA + NADH + H(+)</text>
        <dbReference type="Rhea" id="RHEA:22432"/>
        <dbReference type="ChEBI" id="CHEBI:15378"/>
        <dbReference type="ChEBI" id="CHEBI:57318"/>
        <dbReference type="ChEBI" id="CHEBI:57540"/>
        <dbReference type="ChEBI" id="CHEBI:57945"/>
        <dbReference type="ChEBI" id="CHEBI:90726"/>
        <dbReference type="EC" id="1.1.1.35"/>
    </reaction>
</comment>
<name>A0A840CMS3_9RHOB</name>
<evidence type="ECO:0000256" key="11">
    <source>
        <dbReference type="ARBA" id="ARBA00023235"/>
    </source>
</evidence>
<comment type="similarity">
    <text evidence="15">Belongs to the enoyl-CoA hydratase/isomerase family.</text>
</comment>
<sequence>MRQLVRLENDADGIARIIMDNPPVNALSHLLRIGIAAALEKAAADPAVKAILLTAAGRTFPAGLSVSELEHAPKDPSLSELCDRIEMCAKPVIAAINGTALGGGYELALAAHYRIAAPGAHVGLPEISLGLLPGAGGTQRLPRLVGPKVALEMMLVGRPVAAEEAARLGLIDRVAAGDLLPAAQAFAQEVAGAAPRRSRDQRTGIADAAGYQATIRQFRSKAAQNPIPAAGRIIDAVEAAQLLPFEAGLAFEAAAFEDCVKDPSARALRHVFMAERNNGTLPEAEGAKPRGIVRVAIIGTGPSMTSWAVCCLDGGLQVSLHTPGAADRVAAEAQIAEIYDQAVAKGRLADGLRGERIARLAADAGREAIGQADLVILAPAGDAAAAEAEMRPGAVLALAVGPGQAPDFTGLQRPGDALGFQAQGAAHTSRLVEVLTGADAAPDVLATATRLMARLGKIGVFSPAEEGGIGGAIWGGMIWAVEEMMAKGAAPAVIEKALRGYGFTLMPGDVLSGPAGTWTRDFSEAEICQRCLAAMANVGALLVQAGAARRPADVDLVAIHGYGFPRWRGGPMMVADLTGLMTVMQTLKVLAGEDPDFWAPAGLFADLIKNGRKLADLNG</sequence>
<dbReference type="RefSeq" id="WP_054539503.1">
    <property type="nucleotide sequence ID" value="NZ_JACIEQ010000005.1"/>
</dbReference>
<dbReference type="Gene3D" id="3.40.50.720">
    <property type="entry name" value="NAD(P)-binding Rossmann-like Domain"/>
    <property type="match status" value="1"/>
</dbReference>
<evidence type="ECO:0000259" key="17">
    <source>
        <dbReference type="Pfam" id="PF02737"/>
    </source>
</evidence>
<evidence type="ECO:0000256" key="12">
    <source>
        <dbReference type="ARBA" id="ARBA00023239"/>
    </source>
</evidence>
<dbReference type="Gene3D" id="1.10.1040.10">
    <property type="entry name" value="N-(1-d-carboxylethyl)-l-norvaline Dehydrogenase, domain 2"/>
    <property type="match status" value="1"/>
</dbReference>
<evidence type="ECO:0000256" key="5">
    <source>
        <dbReference type="ARBA" id="ARBA00022832"/>
    </source>
</evidence>
<dbReference type="AlphaFoldDB" id="A0A840CMS3"/>
<protein>
    <submittedName>
        <fullName evidence="18">3-hydroxyacyl-CoA dehydrogenase</fullName>
        <ecNumber evidence="18">1.1.1.35</ecNumber>
    </submittedName>
</protein>
<keyword evidence="10" id="KW-0576">Peroxisome</keyword>
<dbReference type="PANTHER" id="PTHR23309:SF49">
    <property type="entry name" value="PEROXISOMAL BIFUNCTIONAL ENZYME"/>
    <property type="match status" value="1"/>
</dbReference>
<evidence type="ECO:0000256" key="15">
    <source>
        <dbReference type="RuleBase" id="RU003707"/>
    </source>
</evidence>
<evidence type="ECO:0000256" key="13">
    <source>
        <dbReference type="ARBA" id="ARBA00023268"/>
    </source>
</evidence>
<evidence type="ECO:0000256" key="2">
    <source>
        <dbReference type="ARBA" id="ARBA00005005"/>
    </source>
</evidence>
<comment type="subunit">
    <text evidence="4">Monomer.</text>
</comment>
<accession>A0A840CMS3</accession>
<dbReference type="PROSITE" id="PS00166">
    <property type="entry name" value="ENOYL_COA_HYDRATASE"/>
    <property type="match status" value="1"/>
</dbReference>
<proteinExistence type="inferred from homology"/>
<dbReference type="GO" id="GO:0070403">
    <property type="term" value="F:NAD+ binding"/>
    <property type="evidence" value="ECO:0007669"/>
    <property type="project" value="InterPro"/>
</dbReference>
<dbReference type="InterPro" id="IPR018376">
    <property type="entry name" value="Enoyl-CoA_hyd/isom_CS"/>
</dbReference>
<comment type="caution">
    <text evidence="18">The sequence shown here is derived from an EMBL/GenBank/DDBJ whole genome shotgun (WGS) entry which is preliminary data.</text>
</comment>
<keyword evidence="11" id="KW-0413">Isomerase</keyword>
<keyword evidence="7 18" id="KW-0560">Oxidoreductase</keyword>
<evidence type="ECO:0000256" key="9">
    <source>
        <dbReference type="ARBA" id="ARBA00023098"/>
    </source>
</evidence>
<evidence type="ECO:0000256" key="10">
    <source>
        <dbReference type="ARBA" id="ARBA00023140"/>
    </source>
</evidence>
<dbReference type="UniPathway" id="UPA00659"/>
<dbReference type="CDD" id="cd06558">
    <property type="entry name" value="crotonase-like"/>
    <property type="match status" value="1"/>
</dbReference>
<evidence type="ECO:0000256" key="3">
    <source>
        <dbReference type="ARBA" id="ARBA00008750"/>
    </source>
</evidence>
<dbReference type="InterPro" id="IPR006108">
    <property type="entry name" value="3HC_DH_C"/>
</dbReference>
<gene>
    <name evidence="18" type="ORF">GGR17_003116</name>
</gene>
<dbReference type="InterPro" id="IPR036291">
    <property type="entry name" value="NAD(P)-bd_dom_sf"/>
</dbReference>
<dbReference type="Pfam" id="PF00725">
    <property type="entry name" value="3HCDH"/>
    <property type="match status" value="1"/>
</dbReference>
<dbReference type="InterPro" id="IPR029045">
    <property type="entry name" value="ClpP/crotonase-like_dom_sf"/>
</dbReference>
<dbReference type="GO" id="GO:0004300">
    <property type="term" value="F:enoyl-CoA hydratase activity"/>
    <property type="evidence" value="ECO:0007669"/>
    <property type="project" value="UniProtKB-ARBA"/>
</dbReference>
<keyword evidence="5" id="KW-0276">Fatty acid metabolism</keyword>
<comment type="pathway">
    <text evidence="2">Lipid metabolism; fatty acid beta-oxidation.</text>
</comment>
<evidence type="ECO:0000313" key="19">
    <source>
        <dbReference type="Proteomes" id="UP000585681"/>
    </source>
</evidence>
<evidence type="ECO:0000256" key="6">
    <source>
        <dbReference type="ARBA" id="ARBA00022963"/>
    </source>
</evidence>
<dbReference type="SUPFAM" id="SSF48179">
    <property type="entry name" value="6-phosphogluconate dehydrogenase C-terminal domain-like"/>
    <property type="match status" value="1"/>
</dbReference>
<dbReference type="Proteomes" id="UP000585681">
    <property type="component" value="Unassembled WGS sequence"/>
</dbReference>
<dbReference type="EC" id="1.1.1.35" evidence="18"/>
<reference evidence="18" key="1">
    <citation type="submission" date="2020-08" db="EMBL/GenBank/DDBJ databases">
        <title>Genomic Encyclopedia of Type Strains, Phase IV (KMG-IV): sequencing the most valuable type-strain genomes for metagenomic binning, comparative biology and taxonomic classification.</title>
        <authorList>
            <person name="Goeker M."/>
        </authorList>
    </citation>
    <scope>NUCLEOTIDE SEQUENCE [LARGE SCALE GENOMIC DNA]</scope>
    <source>
        <strain evidence="18">DSM 105040</strain>
    </source>
</reference>
<dbReference type="InterPro" id="IPR013328">
    <property type="entry name" value="6PGD_dom2"/>
</dbReference>
<feature type="domain" description="3-hydroxyacyl-CoA dehydrogenase NAD binding" evidence="17">
    <location>
        <begin position="295"/>
        <end position="376"/>
    </location>
</feature>
<evidence type="ECO:0000256" key="7">
    <source>
        <dbReference type="ARBA" id="ARBA00023002"/>
    </source>
</evidence>
<keyword evidence="9" id="KW-0443">Lipid metabolism</keyword>
<dbReference type="Gene3D" id="3.90.226.10">
    <property type="entry name" value="2-enoyl-CoA Hydratase, Chain A, domain 1"/>
    <property type="match status" value="1"/>
</dbReference>
<evidence type="ECO:0000256" key="14">
    <source>
        <dbReference type="ARBA" id="ARBA00049556"/>
    </source>
</evidence>
<keyword evidence="19" id="KW-1185">Reference proteome</keyword>
<feature type="domain" description="3-hydroxyacyl-CoA dehydrogenase C-terminal" evidence="16">
    <location>
        <begin position="527"/>
        <end position="612"/>
    </location>
</feature>